<proteinExistence type="predicted"/>
<dbReference type="EMBL" id="JASBWR010000006">
    <property type="protein sequence ID" value="KAJ9111926.1"/>
    <property type="molecule type" value="Genomic_DNA"/>
</dbReference>
<evidence type="ECO:0000313" key="2">
    <source>
        <dbReference type="Proteomes" id="UP001241377"/>
    </source>
</evidence>
<gene>
    <name evidence="1" type="primary">CHS7</name>
    <name evidence="1" type="ORF">QFC19_000848</name>
</gene>
<keyword evidence="2" id="KW-1185">Reference proteome</keyword>
<name>A0ACC2WM84_9TREE</name>
<dbReference type="Proteomes" id="UP001241377">
    <property type="component" value="Unassembled WGS sequence"/>
</dbReference>
<accession>A0ACC2WM84</accession>
<evidence type="ECO:0000313" key="1">
    <source>
        <dbReference type="EMBL" id="KAJ9111926.1"/>
    </source>
</evidence>
<sequence>MAFGSFDSICSKTPFPLCSVLGSVDPESSFTRGILPECYGRSVELANTMIFQIGNAFVHFGGLIILLIIIFNVRSKYTAIGRSEMLTFFYLFIGLIVSSLVVDCGVSPPSSSSYAYFVALQLGISSALCICLLYNGILCFQFWEDGSKKSLWTLRGLCFVWFLVNFVVCLVTFKGWNTSLDNRKTTTMFVITFILNAVILAAYVVSQIVLVVFALDSYWPLGAILLGVFFFVAGQILCYVFSDTICKGASHYVDGLFFASLCNVSTVMMIYKFWDMITTDDLEFSVANVEQGVSAFADEKRSSTFFS</sequence>
<organism evidence="1 2">
    <name type="scientific">Naganishia cerealis</name>
    <dbReference type="NCBI Taxonomy" id="610337"/>
    <lineage>
        <taxon>Eukaryota</taxon>
        <taxon>Fungi</taxon>
        <taxon>Dikarya</taxon>
        <taxon>Basidiomycota</taxon>
        <taxon>Agaricomycotina</taxon>
        <taxon>Tremellomycetes</taxon>
        <taxon>Filobasidiales</taxon>
        <taxon>Filobasidiaceae</taxon>
        <taxon>Naganishia</taxon>
    </lineage>
</organism>
<reference evidence="1" key="1">
    <citation type="submission" date="2023-04" db="EMBL/GenBank/DDBJ databases">
        <title>Draft Genome sequencing of Naganishia species isolated from polar environments using Oxford Nanopore Technology.</title>
        <authorList>
            <person name="Leo P."/>
            <person name="Venkateswaran K."/>
        </authorList>
    </citation>
    <scope>NUCLEOTIDE SEQUENCE</scope>
    <source>
        <strain evidence="1">MNA-CCFEE 5261</strain>
    </source>
</reference>
<protein>
    <submittedName>
        <fullName evidence="1">Chitin synthase, class 7</fullName>
    </submittedName>
</protein>
<comment type="caution">
    <text evidence="1">The sequence shown here is derived from an EMBL/GenBank/DDBJ whole genome shotgun (WGS) entry which is preliminary data.</text>
</comment>